<sequence length="458" mass="50611">MDKPQPSDGPVVAIESIGKVEEFGPDMVQTGDVVEDIRISGSPVVKAPFKGGKAAVQKILHAAFKRGDTSVVVKIRRGLLGPNRERKELQACLVPQGKRNYILRSIYDPNHTVGFADRTESECIALQESRSTRLVSELTKAHVQDGFASYPWEKKMNSKSLSYNHLTGGGGSFLSILILPKALDSTSSRYDTIEETMGRAHSWLLSARKSGVPITFVNIQTEALLTKISGETTSATVNCINDLSNITNLSLYGFEDYHGVDLGVVKAVRLWYRATGEEVPLEIKLNQYDTRLGFAVSRTDEGFIYISSVEEDNKEGEAPSTRCGLRDLYKLAKAASQLLIISRIANEKVLPWMVCSTGSIRCYDTISLSQKLSLHRKALLPFYIHLLLWDKPVNSAVENVDGRRTDRAPATSAEEPAEAVPSDPLSNELEEETESMGRESVGDVSFRFEDVILPRSWV</sequence>
<dbReference type="PANTHER" id="PTHR33984">
    <property type="entry name" value="OS02G0717600 PROTEIN"/>
    <property type="match status" value="1"/>
</dbReference>
<comment type="caution">
    <text evidence="2">The sequence shown here is derived from an EMBL/GenBank/DDBJ whole genome shotgun (WGS) entry which is preliminary data.</text>
</comment>
<name>A0AAV8BRU5_9POAL</name>
<feature type="region of interest" description="Disordered" evidence="1">
    <location>
        <begin position="400"/>
        <end position="440"/>
    </location>
</feature>
<dbReference type="EMBL" id="JAMFTS010000005">
    <property type="protein sequence ID" value="KAJ4745829.1"/>
    <property type="molecule type" value="Genomic_DNA"/>
</dbReference>
<dbReference type="AlphaFoldDB" id="A0AAV8BRU5"/>
<evidence type="ECO:0000313" key="2">
    <source>
        <dbReference type="EMBL" id="KAJ4745829.1"/>
    </source>
</evidence>
<reference evidence="2" key="1">
    <citation type="submission" date="2022-08" db="EMBL/GenBank/DDBJ databases">
        <authorList>
            <person name="Marques A."/>
        </authorList>
    </citation>
    <scope>NUCLEOTIDE SEQUENCE</scope>
    <source>
        <strain evidence="2">RhyPub2mFocal</strain>
        <tissue evidence="2">Leaves</tissue>
    </source>
</reference>
<dbReference type="Proteomes" id="UP001140206">
    <property type="component" value="Chromosome 5"/>
</dbReference>
<dbReference type="PANTHER" id="PTHR33984:SF2">
    <property type="entry name" value="OS02G0717600 PROTEIN"/>
    <property type="match status" value="1"/>
</dbReference>
<feature type="compositionally biased region" description="Low complexity" evidence="1">
    <location>
        <begin position="408"/>
        <end position="421"/>
    </location>
</feature>
<evidence type="ECO:0000256" key="1">
    <source>
        <dbReference type="SAM" id="MobiDB-lite"/>
    </source>
</evidence>
<organism evidence="2 3">
    <name type="scientific">Rhynchospora pubera</name>
    <dbReference type="NCBI Taxonomy" id="906938"/>
    <lineage>
        <taxon>Eukaryota</taxon>
        <taxon>Viridiplantae</taxon>
        <taxon>Streptophyta</taxon>
        <taxon>Embryophyta</taxon>
        <taxon>Tracheophyta</taxon>
        <taxon>Spermatophyta</taxon>
        <taxon>Magnoliopsida</taxon>
        <taxon>Liliopsida</taxon>
        <taxon>Poales</taxon>
        <taxon>Cyperaceae</taxon>
        <taxon>Cyperoideae</taxon>
        <taxon>Rhynchosporeae</taxon>
        <taxon>Rhynchospora</taxon>
    </lineage>
</organism>
<evidence type="ECO:0000313" key="3">
    <source>
        <dbReference type="Proteomes" id="UP001140206"/>
    </source>
</evidence>
<protein>
    <submittedName>
        <fullName evidence="2">Cobyric acid synthase</fullName>
    </submittedName>
</protein>
<keyword evidence="3" id="KW-1185">Reference proteome</keyword>
<gene>
    <name evidence="2" type="ORF">LUZ62_080234</name>
</gene>
<accession>A0AAV8BRU5</accession>
<proteinExistence type="predicted"/>